<feature type="domain" description="TonB C-terminal" evidence="7">
    <location>
        <begin position="299"/>
        <end position="395"/>
    </location>
</feature>
<feature type="transmembrane region" description="Helical" evidence="5">
    <location>
        <begin position="32"/>
        <end position="53"/>
    </location>
</feature>
<keyword evidence="9" id="KW-1185">Reference proteome</keyword>
<dbReference type="GO" id="GO:0005886">
    <property type="term" value="C:plasma membrane"/>
    <property type="evidence" value="ECO:0007669"/>
    <property type="project" value="UniProtKB-SubCell"/>
</dbReference>
<accession>A0A2S7D1X5</accession>
<gene>
    <name evidence="8" type="ORF">XpiCFBP4643_13345</name>
</gene>
<evidence type="ECO:0000256" key="3">
    <source>
        <dbReference type="ARBA" id="ARBA00022989"/>
    </source>
</evidence>
<sequence>MSPDALMWLRATAYTTVALLACLLLRRPLRTWLGATAAYAIWASVPLALLAAVLPGPPVGAVVVQVPALTAIPLAVDSRPGAAGVQQWLVAVWLAGAVLSAIIVWCGQRSFLRSLGPLHALDTTLWLATHDVGLPASLGIMRPRIVLPIDFTTRYSADERALILAHERLHLRRGDLHANLLATVLLCIGWFNPLLHLAWRAFRLDQELACDAAVLARHPGKRRSYAGAMLKCQLGNRWSPLACHWAATHPLTQRIAALRAPAMEVRRARWNMRMVVSLAAVASLACWVIQPAPLSAIPTPGNAVDFSTMQPPGYPAEAIAANVAGLVEVQIDVSPSGAPDHVLIVHSQPAGVFDQAVLEAARHWRFKPAIAEGKPVASRVRVPVRFELDPPEQAGAPSDASGDERLASQAGRTDDCVASAECAKQGAPQ</sequence>
<evidence type="ECO:0000313" key="8">
    <source>
        <dbReference type="EMBL" id="PPU67845.1"/>
    </source>
</evidence>
<dbReference type="Pfam" id="PF05569">
    <property type="entry name" value="Peptidase_M56"/>
    <property type="match status" value="1"/>
</dbReference>
<protein>
    <recommendedName>
        <fullName evidence="5">Protein TonB</fullName>
    </recommendedName>
</protein>
<comment type="subcellular location">
    <subcellularLocation>
        <location evidence="5">Cell inner membrane</location>
        <topology evidence="5">Single-pass membrane protein</topology>
        <orientation evidence="5">Periplasmic side</orientation>
    </subcellularLocation>
    <subcellularLocation>
        <location evidence="1">Membrane</location>
        <topology evidence="1">Single-pass membrane protein</topology>
    </subcellularLocation>
</comment>
<dbReference type="NCBIfam" id="TIGR01352">
    <property type="entry name" value="tonB_Cterm"/>
    <property type="match status" value="1"/>
</dbReference>
<dbReference type="GO" id="GO:0055085">
    <property type="term" value="P:transmembrane transport"/>
    <property type="evidence" value="ECO:0007669"/>
    <property type="project" value="InterPro"/>
</dbReference>
<feature type="region of interest" description="Disordered" evidence="6">
    <location>
        <begin position="388"/>
        <end position="429"/>
    </location>
</feature>
<comment type="similarity">
    <text evidence="5">Belongs to the TonB family.</text>
</comment>
<organism evidence="8 9">
    <name type="scientific">Xanthomonas pisi</name>
    <dbReference type="NCBI Taxonomy" id="56457"/>
    <lineage>
        <taxon>Bacteria</taxon>
        <taxon>Pseudomonadati</taxon>
        <taxon>Pseudomonadota</taxon>
        <taxon>Gammaproteobacteria</taxon>
        <taxon>Lysobacterales</taxon>
        <taxon>Lysobacteraceae</taxon>
        <taxon>Xanthomonas</taxon>
    </lineage>
</organism>
<dbReference type="GO" id="GO:0030288">
    <property type="term" value="C:outer membrane-bounded periplasmic space"/>
    <property type="evidence" value="ECO:0007669"/>
    <property type="project" value="InterPro"/>
</dbReference>
<keyword evidence="5" id="KW-1003">Cell membrane</keyword>
<comment type="caution">
    <text evidence="5">Lacks conserved residue(s) required for the propagation of feature annotation.</text>
</comment>
<dbReference type="PANTHER" id="PTHR34978:SF3">
    <property type="entry name" value="SLR0241 PROTEIN"/>
    <property type="match status" value="1"/>
</dbReference>
<dbReference type="EMBL" id="MDEI01000010">
    <property type="protein sequence ID" value="PPU67845.1"/>
    <property type="molecule type" value="Genomic_DNA"/>
</dbReference>
<dbReference type="InterPro" id="IPR052173">
    <property type="entry name" value="Beta-lactam_resp_regulator"/>
</dbReference>
<feature type="transmembrane region" description="Helical" evidence="5">
    <location>
        <begin position="88"/>
        <end position="105"/>
    </location>
</feature>
<dbReference type="PANTHER" id="PTHR34978">
    <property type="entry name" value="POSSIBLE SENSOR-TRANSDUCER PROTEIN BLAR"/>
    <property type="match status" value="1"/>
</dbReference>
<dbReference type="GO" id="GO:0015031">
    <property type="term" value="P:protein transport"/>
    <property type="evidence" value="ECO:0007669"/>
    <property type="project" value="UniProtKB-UniRule"/>
</dbReference>
<dbReference type="Gene3D" id="3.30.1150.10">
    <property type="match status" value="1"/>
</dbReference>
<evidence type="ECO:0000313" key="9">
    <source>
        <dbReference type="Proteomes" id="UP000238191"/>
    </source>
</evidence>
<evidence type="ECO:0000256" key="4">
    <source>
        <dbReference type="ARBA" id="ARBA00023136"/>
    </source>
</evidence>
<dbReference type="Proteomes" id="UP000238191">
    <property type="component" value="Unassembled WGS sequence"/>
</dbReference>
<dbReference type="Pfam" id="PF03544">
    <property type="entry name" value="TonB_C"/>
    <property type="match status" value="1"/>
</dbReference>
<dbReference type="RefSeq" id="WP_046962896.1">
    <property type="nucleotide sequence ID" value="NZ_MDEI01000010.1"/>
</dbReference>
<keyword evidence="5" id="KW-0813">Transport</keyword>
<keyword evidence="5" id="KW-0997">Cell inner membrane</keyword>
<comment type="function">
    <text evidence="5">Interacts with outer membrane receptor proteins that carry out high-affinity binding and energy dependent uptake into the periplasmic space of specific substrates. It could act to transduce energy from the cytoplasmic membrane to specific energy-requiring processes in the outer membrane, resulting in the release into the periplasm of ligands bound by these outer membrane proteins.</text>
</comment>
<keyword evidence="4 5" id="KW-0472">Membrane</keyword>
<dbReference type="GO" id="GO:0031992">
    <property type="term" value="F:energy transducer activity"/>
    <property type="evidence" value="ECO:0007669"/>
    <property type="project" value="InterPro"/>
</dbReference>
<dbReference type="AlphaFoldDB" id="A0A2S7D1X5"/>
<dbReference type="PRINTS" id="PR01374">
    <property type="entry name" value="TONBPROTEIN"/>
</dbReference>
<dbReference type="InterPro" id="IPR006260">
    <property type="entry name" value="TonB/TolA_C"/>
</dbReference>
<dbReference type="CDD" id="cd07341">
    <property type="entry name" value="M56_BlaR1_MecR1_like"/>
    <property type="match status" value="1"/>
</dbReference>
<feature type="transmembrane region" description="Helical" evidence="5">
    <location>
        <begin position="6"/>
        <end position="25"/>
    </location>
</feature>
<dbReference type="SUPFAM" id="SSF74653">
    <property type="entry name" value="TolA/TonB C-terminal domain"/>
    <property type="match status" value="1"/>
</dbReference>
<proteinExistence type="inferred from homology"/>
<keyword evidence="3 5" id="KW-1133">Transmembrane helix</keyword>
<dbReference type="InterPro" id="IPR037682">
    <property type="entry name" value="TonB_C"/>
</dbReference>
<feature type="transmembrane region" description="Helical" evidence="5">
    <location>
        <begin position="176"/>
        <end position="195"/>
    </location>
</feature>
<evidence type="ECO:0000256" key="1">
    <source>
        <dbReference type="ARBA" id="ARBA00004167"/>
    </source>
</evidence>
<evidence type="ECO:0000256" key="6">
    <source>
        <dbReference type="SAM" id="MobiDB-lite"/>
    </source>
</evidence>
<keyword evidence="2 5" id="KW-0812">Transmembrane</keyword>
<dbReference type="OrthoDB" id="1628901at2"/>
<dbReference type="InterPro" id="IPR008756">
    <property type="entry name" value="Peptidase_M56"/>
</dbReference>
<dbReference type="InterPro" id="IPR003538">
    <property type="entry name" value="TonB"/>
</dbReference>
<keyword evidence="5" id="KW-0735">Signal-anchor</keyword>
<dbReference type="GO" id="GO:0015891">
    <property type="term" value="P:siderophore transport"/>
    <property type="evidence" value="ECO:0007669"/>
    <property type="project" value="InterPro"/>
</dbReference>
<evidence type="ECO:0000256" key="2">
    <source>
        <dbReference type="ARBA" id="ARBA00022692"/>
    </source>
</evidence>
<evidence type="ECO:0000259" key="7">
    <source>
        <dbReference type="PROSITE" id="PS52015"/>
    </source>
</evidence>
<name>A0A2S7D1X5_9XANT</name>
<comment type="caution">
    <text evidence="8">The sequence shown here is derived from an EMBL/GenBank/DDBJ whole genome shotgun (WGS) entry which is preliminary data.</text>
</comment>
<keyword evidence="5" id="KW-0653">Protein transport</keyword>
<reference evidence="9" key="1">
    <citation type="submission" date="2016-08" db="EMBL/GenBank/DDBJ databases">
        <authorList>
            <person name="Merda D."/>
            <person name="Briand M."/>
            <person name="Taghouti G."/>
            <person name="Carrere S."/>
            <person name="Gouzy J."/>
            <person name="Portier P."/>
            <person name="Jacques M.-A."/>
            <person name="Fischer-Le Saux M."/>
        </authorList>
    </citation>
    <scope>NUCLEOTIDE SEQUENCE [LARGE SCALE GENOMIC DNA]</scope>
    <source>
        <strain evidence="9">CFBP4643</strain>
    </source>
</reference>
<evidence type="ECO:0000256" key="5">
    <source>
        <dbReference type="RuleBase" id="RU362123"/>
    </source>
</evidence>
<dbReference type="PROSITE" id="PS52015">
    <property type="entry name" value="TONB_CTD"/>
    <property type="match status" value="1"/>
</dbReference>